<name>A0ABP6YG19_9ACTN</name>
<evidence type="ECO:0000256" key="1">
    <source>
        <dbReference type="SAM" id="MobiDB-lite"/>
    </source>
</evidence>
<accession>A0ABP6YG19</accession>
<evidence type="ECO:0000313" key="2">
    <source>
        <dbReference type="EMBL" id="GAA3583003.1"/>
    </source>
</evidence>
<dbReference type="EMBL" id="BAABCE010000019">
    <property type="protein sequence ID" value="GAA3583003.1"/>
    <property type="molecule type" value="Genomic_DNA"/>
</dbReference>
<organism evidence="2 3">
    <name type="scientific">Streptomyces osmaniensis</name>
    <dbReference type="NCBI Taxonomy" id="593134"/>
    <lineage>
        <taxon>Bacteria</taxon>
        <taxon>Bacillati</taxon>
        <taxon>Actinomycetota</taxon>
        <taxon>Actinomycetes</taxon>
        <taxon>Kitasatosporales</taxon>
        <taxon>Streptomycetaceae</taxon>
        <taxon>Streptomyces</taxon>
    </lineage>
</organism>
<keyword evidence="3" id="KW-1185">Reference proteome</keyword>
<protein>
    <submittedName>
        <fullName evidence="2">Uncharacterized protein</fullName>
    </submittedName>
</protein>
<comment type="caution">
    <text evidence="2">The sequence shown here is derived from an EMBL/GenBank/DDBJ whole genome shotgun (WGS) entry which is preliminary data.</text>
</comment>
<feature type="compositionally biased region" description="Basic and acidic residues" evidence="1">
    <location>
        <begin position="87"/>
        <end position="120"/>
    </location>
</feature>
<dbReference type="Proteomes" id="UP001500707">
    <property type="component" value="Unassembled WGS sequence"/>
</dbReference>
<sequence>MTGRDSNRDGEPRVGDEEFISIARDPAMARLLRKQLESLADGRAGAVLTEMAKEVLSGRIGLREAVRVGAYEQELLASAEKFERKWNELSEQEKSQAEAEGARLLREQQDEIDQERREQQEQSARPGVQSRHSGKGWTAY</sequence>
<evidence type="ECO:0000313" key="3">
    <source>
        <dbReference type="Proteomes" id="UP001500707"/>
    </source>
</evidence>
<gene>
    <name evidence="2" type="ORF">GCM10022295_75220</name>
</gene>
<feature type="region of interest" description="Disordered" evidence="1">
    <location>
        <begin position="87"/>
        <end position="140"/>
    </location>
</feature>
<reference evidence="3" key="1">
    <citation type="journal article" date="2019" name="Int. J. Syst. Evol. Microbiol.">
        <title>The Global Catalogue of Microorganisms (GCM) 10K type strain sequencing project: providing services to taxonomists for standard genome sequencing and annotation.</title>
        <authorList>
            <consortium name="The Broad Institute Genomics Platform"/>
            <consortium name="The Broad Institute Genome Sequencing Center for Infectious Disease"/>
            <person name="Wu L."/>
            <person name="Ma J."/>
        </authorList>
    </citation>
    <scope>NUCLEOTIDE SEQUENCE [LARGE SCALE GENOMIC DNA]</scope>
    <source>
        <strain evidence="3">JCM 17656</strain>
    </source>
</reference>
<proteinExistence type="predicted"/>